<evidence type="ECO:0000256" key="6">
    <source>
        <dbReference type="SAM" id="MobiDB-lite"/>
    </source>
</evidence>
<dbReference type="Proteomes" id="UP000293360">
    <property type="component" value="Unassembled WGS sequence"/>
</dbReference>
<dbReference type="InterPro" id="IPR020846">
    <property type="entry name" value="MFS_dom"/>
</dbReference>
<reference evidence="9 10" key="1">
    <citation type="submission" date="2018-06" db="EMBL/GenBank/DDBJ databases">
        <title>Complete Genomes of Monosporascus.</title>
        <authorList>
            <person name="Robinson A.J."/>
            <person name="Natvig D.O."/>
        </authorList>
    </citation>
    <scope>NUCLEOTIDE SEQUENCE [LARGE SCALE GENOMIC DNA]</scope>
    <source>
        <strain evidence="9 10">CBS 110550</strain>
    </source>
</reference>
<feature type="transmembrane region" description="Helical" evidence="7">
    <location>
        <begin position="406"/>
        <end position="427"/>
    </location>
</feature>
<feature type="transmembrane region" description="Helical" evidence="7">
    <location>
        <begin position="151"/>
        <end position="171"/>
    </location>
</feature>
<feature type="transmembrane region" description="Helical" evidence="7">
    <location>
        <begin position="351"/>
        <end position="372"/>
    </location>
</feature>
<evidence type="ECO:0000256" key="2">
    <source>
        <dbReference type="ARBA" id="ARBA00022448"/>
    </source>
</evidence>
<feature type="transmembrane region" description="Helical" evidence="7">
    <location>
        <begin position="183"/>
        <end position="203"/>
    </location>
</feature>
<comment type="subcellular location">
    <subcellularLocation>
        <location evidence="1">Membrane</location>
        <topology evidence="1">Multi-pass membrane protein</topology>
    </subcellularLocation>
</comment>
<feature type="transmembrane region" description="Helical" evidence="7">
    <location>
        <begin position="51"/>
        <end position="68"/>
    </location>
</feature>
<keyword evidence="10" id="KW-1185">Reference proteome</keyword>
<feature type="transmembrane region" description="Helical" evidence="7">
    <location>
        <begin position="215"/>
        <end position="238"/>
    </location>
</feature>
<accession>A0A4Q4STN2</accession>
<protein>
    <recommendedName>
        <fullName evidence="8">Major facilitator superfamily (MFS) profile domain-containing protein</fullName>
    </recommendedName>
</protein>
<feature type="transmembrane region" description="Helical" evidence="7">
    <location>
        <begin position="320"/>
        <end position="339"/>
    </location>
</feature>
<dbReference type="GO" id="GO:0022857">
    <property type="term" value="F:transmembrane transporter activity"/>
    <property type="evidence" value="ECO:0007669"/>
    <property type="project" value="InterPro"/>
</dbReference>
<dbReference type="InterPro" id="IPR011701">
    <property type="entry name" value="MFS"/>
</dbReference>
<dbReference type="PROSITE" id="PS50850">
    <property type="entry name" value="MFS"/>
    <property type="match status" value="1"/>
</dbReference>
<dbReference type="GO" id="GO:0016020">
    <property type="term" value="C:membrane"/>
    <property type="evidence" value="ECO:0007669"/>
    <property type="project" value="UniProtKB-SubCell"/>
</dbReference>
<evidence type="ECO:0000313" key="10">
    <source>
        <dbReference type="Proteomes" id="UP000293360"/>
    </source>
</evidence>
<dbReference type="SUPFAM" id="SSF103473">
    <property type="entry name" value="MFS general substrate transporter"/>
    <property type="match status" value="1"/>
</dbReference>
<dbReference type="PANTHER" id="PTHR43791">
    <property type="entry name" value="PERMEASE-RELATED"/>
    <property type="match status" value="1"/>
</dbReference>
<evidence type="ECO:0000256" key="3">
    <source>
        <dbReference type="ARBA" id="ARBA00022692"/>
    </source>
</evidence>
<dbReference type="Pfam" id="PF07690">
    <property type="entry name" value="MFS_1"/>
    <property type="match status" value="1"/>
</dbReference>
<keyword evidence="4 7" id="KW-1133">Transmembrane helix</keyword>
<evidence type="ECO:0000256" key="7">
    <source>
        <dbReference type="SAM" id="Phobius"/>
    </source>
</evidence>
<proteinExistence type="predicted"/>
<name>A0A4Q4STN2_9PEZI</name>
<dbReference type="AlphaFoldDB" id="A0A4Q4STN2"/>
<feature type="transmembrane region" description="Helical" evidence="7">
    <location>
        <begin position="378"/>
        <end position="399"/>
    </location>
</feature>
<feature type="region of interest" description="Disordered" evidence="6">
    <location>
        <begin position="1"/>
        <end position="22"/>
    </location>
</feature>
<evidence type="ECO:0000259" key="8">
    <source>
        <dbReference type="PROSITE" id="PS50850"/>
    </source>
</evidence>
<comment type="caution">
    <text evidence="9">The sequence shown here is derived from an EMBL/GenBank/DDBJ whole genome shotgun (WGS) entry which is preliminary data.</text>
</comment>
<dbReference type="EMBL" id="QJNU01001079">
    <property type="protein sequence ID" value="RYO79959.1"/>
    <property type="molecule type" value="Genomic_DNA"/>
</dbReference>
<sequence length="500" mass="54836">MGIEKAPSTEKQDSPSASKDVVHLEAAGQEDEAARADELARGGKSERKVKLKIDLFILPLLASIYFLAQMGRSDLGNAKVAGLDEDLNLTPDMYANVAAIFYVGYLIFQLPGTLLLRKIGPANQFSAAMIGWGVVTVCTVKASTYGHMMAVRFLVGVTEAFIQGSILYLSFWYRYNELATRGAIVYSTSALAGSFNGILSYGVQRDLGGKNGWTAWQWIFFVEGLIPIIWAFAVLALLPPTPEKVRFGFSEAEKKQIVTRSRASHNTGDGTIRPKLIIKLLLDPKFWMTTAINCGNHFCSNALQNFIPALLHESMGYTELQAQLMSVIVYAVTFVGILISCYASDRLRLRGVVIMFDSALACVGLILLLTITNNAGRFVAACITTAGVYPIVVICLTWTATNHPGYTYRASAAALINVFSQAVAIAGNKSYNDPPYYRTGLGASLGMVAMCGVVAGYLDWHLKRLNAKKRREQHTPEAEALRQMSIDEIGNKHPDFFFKY</sequence>
<dbReference type="InterPro" id="IPR036259">
    <property type="entry name" value="MFS_trans_sf"/>
</dbReference>
<evidence type="ECO:0000256" key="4">
    <source>
        <dbReference type="ARBA" id="ARBA00022989"/>
    </source>
</evidence>
<keyword evidence="3 7" id="KW-0812">Transmembrane</keyword>
<dbReference type="OrthoDB" id="2985014at2759"/>
<keyword evidence="5 7" id="KW-0472">Membrane</keyword>
<organism evidence="9 10">
    <name type="scientific">Monosporascus ibericus</name>
    <dbReference type="NCBI Taxonomy" id="155417"/>
    <lineage>
        <taxon>Eukaryota</taxon>
        <taxon>Fungi</taxon>
        <taxon>Dikarya</taxon>
        <taxon>Ascomycota</taxon>
        <taxon>Pezizomycotina</taxon>
        <taxon>Sordariomycetes</taxon>
        <taxon>Xylariomycetidae</taxon>
        <taxon>Xylariales</taxon>
        <taxon>Xylariales incertae sedis</taxon>
        <taxon>Monosporascus</taxon>
    </lineage>
</organism>
<gene>
    <name evidence="9" type="ORF">DL764_009956</name>
</gene>
<feature type="transmembrane region" description="Helical" evidence="7">
    <location>
        <begin position="93"/>
        <end position="116"/>
    </location>
</feature>
<evidence type="ECO:0000256" key="5">
    <source>
        <dbReference type="ARBA" id="ARBA00023136"/>
    </source>
</evidence>
<feature type="domain" description="Major facilitator superfamily (MFS) profile" evidence="8">
    <location>
        <begin position="57"/>
        <end position="500"/>
    </location>
</feature>
<feature type="transmembrane region" description="Helical" evidence="7">
    <location>
        <begin position="439"/>
        <end position="460"/>
    </location>
</feature>
<keyword evidence="2" id="KW-0813">Transport</keyword>
<evidence type="ECO:0000256" key="1">
    <source>
        <dbReference type="ARBA" id="ARBA00004141"/>
    </source>
</evidence>
<dbReference type="Gene3D" id="1.20.1250.20">
    <property type="entry name" value="MFS general substrate transporter like domains"/>
    <property type="match status" value="2"/>
</dbReference>
<evidence type="ECO:0000313" key="9">
    <source>
        <dbReference type="EMBL" id="RYO79959.1"/>
    </source>
</evidence>
<dbReference type="PANTHER" id="PTHR43791:SF36">
    <property type="entry name" value="TRANSPORTER, PUTATIVE (AFU_ORTHOLOGUE AFUA_6G08340)-RELATED"/>
    <property type="match status" value="1"/>
</dbReference>